<dbReference type="EMBL" id="CABFVA020000065">
    <property type="protein sequence ID" value="VVM06304.1"/>
    <property type="molecule type" value="Genomic_DNA"/>
</dbReference>
<keyword evidence="4" id="KW-1185">Reference proteome</keyword>
<keyword evidence="2" id="KW-1133">Transmembrane helix</keyword>
<feature type="transmembrane region" description="Helical" evidence="2">
    <location>
        <begin position="29"/>
        <end position="47"/>
    </location>
</feature>
<dbReference type="AlphaFoldDB" id="A0A5E6MLJ7"/>
<dbReference type="RefSeq" id="WP_142659981.1">
    <property type="nucleotide sequence ID" value="NZ_CABFVA020000065.1"/>
</dbReference>
<evidence type="ECO:0000313" key="4">
    <source>
        <dbReference type="Proteomes" id="UP000334923"/>
    </source>
</evidence>
<dbReference type="Proteomes" id="UP000334923">
    <property type="component" value="Unassembled WGS sequence"/>
</dbReference>
<reference evidence="3 4" key="1">
    <citation type="submission" date="2019-09" db="EMBL/GenBank/DDBJ databases">
        <authorList>
            <person name="Cremers G."/>
        </authorList>
    </citation>
    <scope>NUCLEOTIDE SEQUENCE [LARGE SCALE GENOMIC DNA]</scope>
    <source>
        <strain evidence="3">4A</strain>
    </source>
</reference>
<keyword evidence="2" id="KW-0812">Transmembrane</keyword>
<keyword evidence="2" id="KW-0472">Membrane</keyword>
<evidence type="ECO:0000256" key="1">
    <source>
        <dbReference type="SAM" id="MobiDB-lite"/>
    </source>
</evidence>
<accession>A0A5E6MLJ7</accession>
<feature type="region of interest" description="Disordered" evidence="1">
    <location>
        <begin position="109"/>
        <end position="137"/>
    </location>
</feature>
<proteinExistence type="predicted"/>
<feature type="compositionally biased region" description="Basic and acidic residues" evidence="1">
    <location>
        <begin position="1"/>
        <end position="17"/>
    </location>
</feature>
<evidence type="ECO:0000256" key="2">
    <source>
        <dbReference type="SAM" id="Phobius"/>
    </source>
</evidence>
<organism evidence="3 4">
    <name type="scientific">Methylacidimicrobium tartarophylax</name>
    <dbReference type="NCBI Taxonomy" id="1041768"/>
    <lineage>
        <taxon>Bacteria</taxon>
        <taxon>Pseudomonadati</taxon>
        <taxon>Verrucomicrobiota</taxon>
        <taxon>Methylacidimicrobium</taxon>
    </lineage>
</organism>
<feature type="region of interest" description="Disordered" evidence="1">
    <location>
        <begin position="1"/>
        <end position="22"/>
    </location>
</feature>
<dbReference type="OrthoDB" id="195339at2"/>
<sequence length="137" mass="14838">MPIEKDYARTAAKEDRPSAGTGVAPSATTFVWVLLLLVLPSMGVSFLTRSLAQAEEEAAKLGLAERVTRLEALRKADREALGSYRWIDRDKGVIALPIERAMELEEEKLKSKPVGPSAVLLPGALLRQPPPPSAPKP</sequence>
<gene>
    <name evidence="3" type="ORF">MAMT_01121</name>
</gene>
<protein>
    <submittedName>
        <fullName evidence="3">Uncharacterized protein</fullName>
    </submittedName>
</protein>
<name>A0A5E6MLJ7_9BACT</name>
<evidence type="ECO:0000313" key="3">
    <source>
        <dbReference type="EMBL" id="VVM06304.1"/>
    </source>
</evidence>
<feature type="compositionally biased region" description="Pro residues" evidence="1">
    <location>
        <begin position="128"/>
        <end position="137"/>
    </location>
</feature>